<proteinExistence type="predicted"/>
<gene>
    <name evidence="2" type="ORF">ASPFODRAFT_223629</name>
</gene>
<feature type="region of interest" description="Disordered" evidence="1">
    <location>
        <begin position="266"/>
        <end position="302"/>
    </location>
</feature>
<feature type="compositionally biased region" description="Polar residues" evidence="1">
    <location>
        <begin position="269"/>
        <end position="278"/>
    </location>
</feature>
<evidence type="ECO:0000313" key="2">
    <source>
        <dbReference type="EMBL" id="OJZ80373.1"/>
    </source>
</evidence>
<accession>A0A1M3T0V3</accession>
<dbReference type="AlphaFoldDB" id="A0A1M3T0V3"/>
<name>A0A1M3T0V3_ASPLC</name>
<dbReference type="Proteomes" id="UP000184063">
    <property type="component" value="Unassembled WGS sequence"/>
</dbReference>
<dbReference type="VEuPathDB" id="FungiDB:ASPFODRAFT_223629"/>
<evidence type="ECO:0000256" key="1">
    <source>
        <dbReference type="SAM" id="MobiDB-lite"/>
    </source>
</evidence>
<dbReference type="InterPro" id="IPR022198">
    <property type="entry name" value="DUF3723"/>
</dbReference>
<protein>
    <submittedName>
        <fullName evidence="2">Uncharacterized protein</fullName>
    </submittedName>
</protein>
<sequence length="745" mass="85242">MRPTHQARIESEEKALEAYRQERYQGSARVRLDCLTFEKGFGRLMDDGRNAIRLEQILEIQGCLRINREYHVPVLVQATDWGSHIRLLPCDTEPFPELIVPLNMSLRALGHENVIAAARKKLYGENRWWVVDVYVEDPNEQPQRQTLHSHLVRSLREHFPNQRRPPDGLIYERIRFYQGKLGHPPDENAEALWWAVLRHDPKSKKHVYLRAFLQHPSFPAAFDALLLIPGLWAKMQLGVLHTMVSLRCDEVSGPSVYEMKVSSKEPVISSPSCPTSKLSARRGDRSRAGISSPKALGTGPGNLRSRMMGGRTLFPSIDDSDTRATLWERLKQIDTPIPTLGTFFQDLRFLGVASKVMKALLLPPEDLGSKKTKKITIDCELGAQHRTDGSVSLGETRLQVRRGLHELWRFSFQYGLDMTEVARRQPHKRKKACSSYPVPNCSTSVDRMALWRHFFWLADQQGFQIPAIAEFVPGQASLPTPQTPEGLGSTEQDEAVNRRCGIPYADTVDADRFALEGNRLWQPWESPQVTTVFFRRSQFQTFFRYLWGGTGINQATNAARESAATDGTAVVDQEMLNDELEHRMPSPSFSQILQISSPIDWSMAMWDCGMGSLEMPIGNLEVVVTIPNHNPRRISLPCDEMIINNFFNGLKERRFVIHSLDYHTVSAEPSLYLWHLRYPWERVQAILTEENVQEYTASDGNRLKRRRREIAEAIDDIAAWVDEQILKLPVPSPSSWDWNVQEEEY</sequence>
<evidence type="ECO:0000313" key="3">
    <source>
        <dbReference type="Proteomes" id="UP000184063"/>
    </source>
</evidence>
<dbReference type="OrthoDB" id="4227485at2759"/>
<reference evidence="3" key="1">
    <citation type="journal article" date="2017" name="Genome Biol.">
        <title>Comparative genomics reveals high biological diversity and specific adaptations in the industrially and medically important fungal genus Aspergillus.</title>
        <authorList>
            <person name="de Vries R.P."/>
            <person name="Riley R."/>
            <person name="Wiebenga A."/>
            <person name="Aguilar-Osorio G."/>
            <person name="Amillis S."/>
            <person name="Uchima C.A."/>
            <person name="Anderluh G."/>
            <person name="Asadollahi M."/>
            <person name="Askin M."/>
            <person name="Barry K."/>
            <person name="Battaglia E."/>
            <person name="Bayram O."/>
            <person name="Benocci T."/>
            <person name="Braus-Stromeyer S.A."/>
            <person name="Caldana C."/>
            <person name="Canovas D."/>
            <person name="Cerqueira G.C."/>
            <person name="Chen F."/>
            <person name="Chen W."/>
            <person name="Choi C."/>
            <person name="Clum A."/>
            <person name="Dos Santos R.A."/>
            <person name="Damasio A.R."/>
            <person name="Diallinas G."/>
            <person name="Emri T."/>
            <person name="Fekete E."/>
            <person name="Flipphi M."/>
            <person name="Freyberg S."/>
            <person name="Gallo A."/>
            <person name="Gournas C."/>
            <person name="Habgood R."/>
            <person name="Hainaut M."/>
            <person name="Harispe M.L."/>
            <person name="Henrissat B."/>
            <person name="Hilden K.S."/>
            <person name="Hope R."/>
            <person name="Hossain A."/>
            <person name="Karabika E."/>
            <person name="Karaffa L."/>
            <person name="Karanyi Z."/>
            <person name="Krasevec N."/>
            <person name="Kuo A."/>
            <person name="Kusch H."/>
            <person name="LaButti K."/>
            <person name="Lagendijk E.L."/>
            <person name="Lapidus A."/>
            <person name="Levasseur A."/>
            <person name="Lindquist E."/>
            <person name="Lipzen A."/>
            <person name="Logrieco A.F."/>
            <person name="MacCabe A."/>
            <person name="Maekelae M.R."/>
            <person name="Malavazi I."/>
            <person name="Melin P."/>
            <person name="Meyer V."/>
            <person name="Mielnichuk N."/>
            <person name="Miskei M."/>
            <person name="Molnar A.P."/>
            <person name="Mule G."/>
            <person name="Ngan C.Y."/>
            <person name="Orejas M."/>
            <person name="Orosz E."/>
            <person name="Ouedraogo J.P."/>
            <person name="Overkamp K.M."/>
            <person name="Park H.-S."/>
            <person name="Perrone G."/>
            <person name="Piumi F."/>
            <person name="Punt P.J."/>
            <person name="Ram A.F."/>
            <person name="Ramon A."/>
            <person name="Rauscher S."/>
            <person name="Record E."/>
            <person name="Riano-Pachon D.M."/>
            <person name="Robert V."/>
            <person name="Roehrig J."/>
            <person name="Ruller R."/>
            <person name="Salamov A."/>
            <person name="Salih N.S."/>
            <person name="Samson R.A."/>
            <person name="Sandor E."/>
            <person name="Sanguinetti M."/>
            <person name="Schuetze T."/>
            <person name="Sepcic K."/>
            <person name="Shelest E."/>
            <person name="Sherlock G."/>
            <person name="Sophianopoulou V."/>
            <person name="Squina F.M."/>
            <person name="Sun H."/>
            <person name="Susca A."/>
            <person name="Todd R.B."/>
            <person name="Tsang A."/>
            <person name="Unkles S.E."/>
            <person name="van de Wiele N."/>
            <person name="van Rossen-Uffink D."/>
            <person name="Oliveira J.V."/>
            <person name="Vesth T.C."/>
            <person name="Visser J."/>
            <person name="Yu J.-H."/>
            <person name="Zhou M."/>
            <person name="Andersen M.R."/>
            <person name="Archer D.B."/>
            <person name="Baker S.E."/>
            <person name="Benoit I."/>
            <person name="Brakhage A.A."/>
            <person name="Braus G.H."/>
            <person name="Fischer R."/>
            <person name="Frisvad J.C."/>
            <person name="Goldman G.H."/>
            <person name="Houbraken J."/>
            <person name="Oakley B."/>
            <person name="Pocsi I."/>
            <person name="Scazzocchio C."/>
            <person name="Seiboth B."/>
            <person name="vanKuyk P.A."/>
            <person name="Wortman J."/>
            <person name="Dyer P.S."/>
            <person name="Grigoriev I.V."/>
        </authorList>
    </citation>
    <scope>NUCLEOTIDE SEQUENCE [LARGE SCALE GENOMIC DNA]</scope>
    <source>
        <strain evidence="3">CBS 106.47</strain>
    </source>
</reference>
<dbReference type="Pfam" id="PF12520">
    <property type="entry name" value="DUF3723"/>
    <property type="match status" value="2"/>
</dbReference>
<organism evidence="2 3">
    <name type="scientific">Aspergillus luchuensis (strain CBS 106.47)</name>
    <dbReference type="NCBI Taxonomy" id="1137211"/>
    <lineage>
        <taxon>Eukaryota</taxon>
        <taxon>Fungi</taxon>
        <taxon>Dikarya</taxon>
        <taxon>Ascomycota</taxon>
        <taxon>Pezizomycotina</taxon>
        <taxon>Eurotiomycetes</taxon>
        <taxon>Eurotiomycetidae</taxon>
        <taxon>Eurotiales</taxon>
        <taxon>Aspergillaceae</taxon>
        <taxon>Aspergillus</taxon>
        <taxon>Aspergillus subgen. Circumdati</taxon>
    </lineage>
</organism>
<dbReference type="EMBL" id="KV878256">
    <property type="protein sequence ID" value="OJZ80373.1"/>
    <property type="molecule type" value="Genomic_DNA"/>
</dbReference>